<sequence>MDVALLHLALTRMLGSGGPPENLTRLTGGANMESWSFDRDGSGYVLRRAPGDALMAGRSYGHDVEAALIRLAHARGMRAPDVVGELVDADGLGSGYLMRRVEGTTDPRAILADPPRRLIDDIARELARIHAIPLKQVPDGIPGSDPGAMVEALSARFECYGGDRPVMALALRWLRDHLPAPAEPVLLHGDFRVGNLMVGADGLAAVLDWELAHIGDRHQDLAFGCINSWRFGKIDRPAFGVGQLDALFAAYQRESGVAVEPARFRFWRVYSTLWWGMCCLEMADIWRSGRDRSLERAVIGRRASETEIDLLMLLEEEAPAAERGPVSLPSPAPVRRQGEPSGVELLEALLEWIERDVKPKLSGRDRFQANVALNALGMLRRDGPDAFDRPLSDDLLAGRATLATPGLLARLKRDTLAKLEADQPKYSALAKAREMWS</sequence>
<name>A0A0E9MPS4_9SPHN</name>
<dbReference type="InterPro" id="IPR051678">
    <property type="entry name" value="AGP_Transferase"/>
</dbReference>
<evidence type="ECO:0000259" key="1">
    <source>
        <dbReference type="Pfam" id="PF01636"/>
    </source>
</evidence>
<dbReference type="AlphaFoldDB" id="A0A0E9MPS4"/>
<dbReference type="InterPro" id="IPR002575">
    <property type="entry name" value="Aminoglycoside_PTrfase"/>
</dbReference>
<gene>
    <name evidence="2" type="ORF">SCH01S_26_00010</name>
</gene>
<dbReference type="SUPFAM" id="SSF56112">
    <property type="entry name" value="Protein kinase-like (PK-like)"/>
    <property type="match status" value="1"/>
</dbReference>
<dbReference type="PANTHER" id="PTHR21310:SF57">
    <property type="entry name" value="BLR2944 PROTEIN"/>
    <property type="match status" value="1"/>
</dbReference>
<evidence type="ECO:0000313" key="3">
    <source>
        <dbReference type="Proteomes" id="UP000033202"/>
    </source>
</evidence>
<dbReference type="RefSeq" id="WP_046347974.1">
    <property type="nucleotide sequence ID" value="NZ_BBWU01000026.1"/>
</dbReference>
<dbReference type="STRING" id="1219043.SCH01S_26_00010"/>
<proteinExistence type="predicted"/>
<evidence type="ECO:0000313" key="2">
    <source>
        <dbReference type="EMBL" id="GAO39130.1"/>
    </source>
</evidence>
<dbReference type="Proteomes" id="UP000033202">
    <property type="component" value="Unassembled WGS sequence"/>
</dbReference>
<dbReference type="InterPro" id="IPR011009">
    <property type="entry name" value="Kinase-like_dom_sf"/>
</dbReference>
<dbReference type="CDD" id="cd05154">
    <property type="entry name" value="ACAD10_11_N-like"/>
    <property type="match status" value="1"/>
</dbReference>
<dbReference type="PANTHER" id="PTHR21310">
    <property type="entry name" value="AMINOGLYCOSIDE PHOSPHOTRANSFERASE-RELATED-RELATED"/>
    <property type="match status" value="1"/>
</dbReference>
<keyword evidence="3" id="KW-1185">Reference proteome</keyword>
<dbReference type="InterPro" id="IPR041726">
    <property type="entry name" value="ACAD10_11_N"/>
</dbReference>
<protein>
    <recommendedName>
        <fullName evidence="1">Aminoglycoside phosphotransferase domain-containing protein</fullName>
    </recommendedName>
</protein>
<feature type="domain" description="Aminoglycoside phosphotransferase" evidence="1">
    <location>
        <begin position="24"/>
        <end position="253"/>
    </location>
</feature>
<dbReference type="EMBL" id="BBWU01000026">
    <property type="protein sequence ID" value="GAO39130.1"/>
    <property type="molecule type" value="Genomic_DNA"/>
</dbReference>
<accession>A0A0E9MPS4</accession>
<reference evidence="2 3" key="1">
    <citation type="submission" date="2015-04" db="EMBL/GenBank/DDBJ databases">
        <title>Whole genome shotgun sequence of Sphingomonas changbaiensis NBRC 104936.</title>
        <authorList>
            <person name="Katano-Makiyama Y."/>
            <person name="Hosoyama A."/>
            <person name="Hashimoto M."/>
            <person name="Noguchi M."/>
            <person name="Tsuchikane K."/>
            <person name="Ohji S."/>
            <person name="Yamazoe A."/>
            <person name="Ichikawa N."/>
            <person name="Kimura A."/>
            <person name="Fujita N."/>
        </authorList>
    </citation>
    <scope>NUCLEOTIDE SEQUENCE [LARGE SCALE GENOMIC DNA]</scope>
    <source>
        <strain evidence="2 3">NBRC 104936</strain>
    </source>
</reference>
<dbReference type="Gene3D" id="3.90.1200.10">
    <property type="match status" value="1"/>
</dbReference>
<dbReference type="OrthoDB" id="3806873at2"/>
<dbReference type="Pfam" id="PF01636">
    <property type="entry name" value="APH"/>
    <property type="match status" value="1"/>
</dbReference>
<organism evidence="2 3">
    <name type="scientific">Sphingomonas changbaiensis NBRC 104936</name>
    <dbReference type="NCBI Taxonomy" id="1219043"/>
    <lineage>
        <taxon>Bacteria</taxon>
        <taxon>Pseudomonadati</taxon>
        <taxon>Pseudomonadota</taxon>
        <taxon>Alphaproteobacteria</taxon>
        <taxon>Sphingomonadales</taxon>
        <taxon>Sphingomonadaceae</taxon>
        <taxon>Sphingomonas</taxon>
    </lineage>
</organism>
<comment type="caution">
    <text evidence="2">The sequence shown here is derived from an EMBL/GenBank/DDBJ whole genome shotgun (WGS) entry which is preliminary data.</text>
</comment>